<feature type="region of interest" description="Disordered" evidence="2">
    <location>
        <begin position="1"/>
        <end position="36"/>
    </location>
</feature>
<dbReference type="PRINTS" id="PR01490">
    <property type="entry name" value="RTXTOXIND"/>
</dbReference>
<sequence>MTLQDKPTQKTTPQSNTPQNNTPSKSLFRQEASDRLTSPEQLDQLVEVVDLRAWIPLATMAGLAIAALLWGIFGRLPINVTGQGVLLRPRRVLQVQTPSAGRIVNLTLQPGQEVRKGEILGILDQSATQQELQQEQEKLKQLQSQTGATGEAQKRQLALQRQNLQQQQTILQTQLQEGQAMAPVLRDKGILAVEKNRKGLELRLSQMRDQLPILKERVNIRRQLQQMGGVSSDTVLQAEQEYNEKIGQIADLETQLQQLDVKELETQQQYLQNQGSIKETQNKLQEIVTQEAKLVEQELQQTFDKTNQINEVKRKIAQLELQLSTQGKIISPYDGRVLEVAAMNGQVIEAGGRLGAIQAEDPAEQLVSLTFFPDKDGKQIQSGMMSQVSPSISKRERFGGIVGKVIEVSPYPVSSQSITALVGNAELAKQLAGESAPVQVMIQLQPDRNTFSGYQWTSSNGPNQTLTSGTTATVQVRVGEIAPIAYIIPLFRSWTGVY</sequence>
<evidence type="ECO:0000259" key="4">
    <source>
        <dbReference type="Pfam" id="PF25917"/>
    </source>
</evidence>
<dbReference type="NCBIfam" id="TIGR03794">
    <property type="entry name" value="NHLM_micro_HlyD"/>
    <property type="match status" value="1"/>
</dbReference>
<dbReference type="InterPro" id="IPR050739">
    <property type="entry name" value="MFP"/>
</dbReference>
<dbReference type="InterPro" id="IPR058625">
    <property type="entry name" value="MdtA-like_BSH"/>
</dbReference>
<keyword evidence="3" id="KW-0812">Transmembrane</keyword>
<name>A0AA96WQ76_LEPBY</name>
<dbReference type="Gene3D" id="2.40.50.100">
    <property type="match status" value="1"/>
</dbReference>
<feature type="domain" description="Multidrug resistance protein MdtA-like barrel-sandwich hybrid" evidence="4">
    <location>
        <begin position="95"/>
        <end position="354"/>
    </location>
</feature>
<dbReference type="Pfam" id="PF25917">
    <property type="entry name" value="BSH_RND"/>
    <property type="match status" value="1"/>
</dbReference>
<evidence type="ECO:0000256" key="1">
    <source>
        <dbReference type="SAM" id="Coils"/>
    </source>
</evidence>
<reference evidence="5" key="2">
    <citation type="submission" date="2023-07" db="EMBL/GenBank/DDBJ databases">
        <authorList>
            <person name="Bai X.-H."/>
            <person name="Wang H.-H."/>
            <person name="Wang J."/>
            <person name="Ma M.-Y."/>
            <person name="Hu H.-H."/>
            <person name="Song Z.-L."/>
            <person name="Ma H.-G."/>
            <person name="Fan Y."/>
            <person name="Du C.-Y."/>
            <person name="Xu J.-C."/>
        </authorList>
    </citation>
    <scope>NUCLEOTIDE SEQUENCE</scope>
    <source>
        <strain evidence="5">CZ1</strain>
    </source>
</reference>
<dbReference type="EMBL" id="CP130144">
    <property type="protein sequence ID" value="WNZ43926.1"/>
    <property type="molecule type" value="Genomic_DNA"/>
</dbReference>
<gene>
    <name evidence="5" type="ORF">Q2T42_18995</name>
</gene>
<dbReference type="PANTHER" id="PTHR30386">
    <property type="entry name" value="MEMBRANE FUSION SUBUNIT OF EMRAB-TOLC MULTIDRUG EFFLUX PUMP"/>
    <property type="match status" value="1"/>
</dbReference>
<dbReference type="AlphaFoldDB" id="A0AA96WQ76"/>
<dbReference type="PANTHER" id="PTHR30386:SF28">
    <property type="entry name" value="EXPORTED PROTEIN"/>
    <property type="match status" value="1"/>
</dbReference>
<dbReference type="InterPro" id="IPR022275">
    <property type="entry name" value="NHPM_bacteriocin_SS_HylD"/>
</dbReference>
<feature type="compositionally biased region" description="Low complexity" evidence="2">
    <location>
        <begin position="9"/>
        <end position="24"/>
    </location>
</feature>
<proteinExistence type="predicted"/>
<protein>
    <submittedName>
        <fullName evidence="5">NHLP bacteriocin system secretion protein</fullName>
    </submittedName>
</protein>
<organism evidence="5">
    <name type="scientific">Leptolyngbya boryana CZ1</name>
    <dbReference type="NCBI Taxonomy" id="3060204"/>
    <lineage>
        <taxon>Bacteria</taxon>
        <taxon>Bacillati</taxon>
        <taxon>Cyanobacteriota</taxon>
        <taxon>Cyanophyceae</taxon>
        <taxon>Leptolyngbyales</taxon>
        <taxon>Leptolyngbyaceae</taxon>
        <taxon>Leptolyngbya group</taxon>
        <taxon>Leptolyngbya</taxon>
    </lineage>
</organism>
<accession>A0AA96WQ76</accession>
<evidence type="ECO:0000256" key="2">
    <source>
        <dbReference type="SAM" id="MobiDB-lite"/>
    </source>
</evidence>
<keyword evidence="1" id="KW-0175">Coiled coil</keyword>
<feature type="transmembrane region" description="Helical" evidence="3">
    <location>
        <begin position="53"/>
        <end position="73"/>
    </location>
</feature>
<reference evidence="5" key="1">
    <citation type="journal article" date="2023" name="Plants (Basel)">
        <title>Genomic Analysis of Leptolyngbya boryana CZ1 Reveals Efficient Carbon Fixation Modules.</title>
        <authorList>
            <person name="Bai X."/>
            <person name="Wang H."/>
            <person name="Cheng W."/>
            <person name="Wang J."/>
            <person name="Ma M."/>
            <person name="Hu H."/>
            <person name="Song Z."/>
            <person name="Ma H."/>
            <person name="Fan Y."/>
            <person name="Du C."/>
            <person name="Xu J."/>
        </authorList>
    </citation>
    <scope>NUCLEOTIDE SEQUENCE</scope>
    <source>
        <strain evidence="5">CZ1</strain>
    </source>
</reference>
<feature type="coiled-coil region" evidence="1">
    <location>
        <begin position="125"/>
        <end position="297"/>
    </location>
</feature>
<keyword evidence="3" id="KW-1133">Transmembrane helix</keyword>
<keyword evidence="3" id="KW-0472">Membrane</keyword>
<evidence type="ECO:0000256" key="3">
    <source>
        <dbReference type="SAM" id="Phobius"/>
    </source>
</evidence>
<evidence type="ECO:0000313" key="5">
    <source>
        <dbReference type="EMBL" id="WNZ43926.1"/>
    </source>
</evidence>
<dbReference type="RefSeq" id="WP_316426108.1">
    <property type="nucleotide sequence ID" value="NZ_CP130144.1"/>
</dbReference>